<dbReference type="InterPro" id="IPR055414">
    <property type="entry name" value="LRR_R13L4/SHOC2-like"/>
</dbReference>
<keyword evidence="1" id="KW-0677">Repeat</keyword>
<dbReference type="SUPFAM" id="SSF52058">
    <property type="entry name" value="L domain-like"/>
    <property type="match status" value="2"/>
</dbReference>
<reference evidence="3 4" key="1">
    <citation type="journal article" date="2021" name="Nat. Plants">
        <title>The Taxus genome provides insights into paclitaxel biosynthesis.</title>
        <authorList>
            <person name="Xiong X."/>
            <person name="Gou J."/>
            <person name="Liao Q."/>
            <person name="Li Y."/>
            <person name="Zhou Q."/>
            <person name="Bi G."/>
            <person name="Li C."/>
            <person name="Du R."/>
            <person name="Wang X."/>
            <person name="Sun T."/>
            <person name="Guo L."/>
            <person name="Liang H."/>
            <person name="Lu P."/>
            <person name="Wu Y."/>
            <person name="Zhang Z."/>
            <person name="Ro D.K."/>
            <person name="Shang Y."/>
            <person name="Huang S."/>
            <person name="Yan J."/>
        </authorList>
    </citation>
    <scope>NUCLEOTIDE SEQUENCE [LARGE SCALE GENOMIC DNA]</scope>
    <source>
        <strain evidence="3">Ta-2019</strain>
    </source>
</reference>
<sequence>PPLQLRELIITGGFELQRFPTSIGRLKHLKIIIAVSLEVNCLPKEFCALESLEHLELRCSSLPTSFGDLTSLRHIDFCYCWFLEMLPVSFKQLIHLQHLDLTCCKNLTFRSDMMENMTKLELLRFSGCSKLEELPHHITNQVSLRELHADDTGLKYIPTNIGALAKLQVLEIGSPFLEILPSSLENMSSLSRLRINGCNMLKSLPNSVGRLIMLKELWIERSGVESFPEEFEHLTHVQHLGIIECPLTQLGSTTSLCRFKVIDIRDTKVSSISISEDSCPTLETLSLFNNTCLTDIETLPTSVKTIKLSVCKMLKSLRGIRGLINLQILSIFDCPHLYVLPSLRGLASLKEIVVRYCHNLIKIESVEALRSVKTIILDSCPRLKELPSFATLSSIQEIKIERCYILDKIQGLEHSRSLETLAAKTLGKSGGIQSLEQAERLKSVTVVAESRSALQPCIQTFKKWPSEMVIIGGRAVSGVESVMDSFIFPDLTVVRSLKRRTRCGLECLKSHSSDAAIVCFMVAKSFQCSLNNTHVSGQDACFFHTVTNSIEGEWVFVGVFRQGCRLMDKVTVAVEANTIDGEVKRGMLVVGDEVRILQAFTHYWDLFF</sequence>
<evidence type="ECO:0000256" key="1">
    <source>
        <dbReference type="ARBA" id="ARBA00022737"/>
    </source>
</evidence>
<dbReference type="Pfam" id="PF23598">
    <property type="entry name" value="LRR_14"/>
    <property type="match status" value="1"/>
</dbReference>
<feature type="non-terminal residue" evidence="3">
    <location>
        <position position="608"/>
    </location>
</feature>
<organism evidence="3 4">
    <name type="scientific">Taxus chinensis</name>
    <name type="common">Chinese yew</name>
    <name type="synonym">Taxus wallichiana var. chinensis</name>
    <dbReference type="NCBI Taxonomy" id="29808"/>
    <lineage>
        <taxon>Eukaryota</taxon>
        <taxon>Viridiplantae</taxon>
        <taxon>Streptophyta</taxon>
        <taxon>Embryophyta</taxon>
        <taxon>Tracheophyta</taxon>
        <taxon>Spermatophyta</taxon>
        <taxon>Pinopsida</taxon>
        <taxon>Pinidae</taxon>
        <taxon>Conifers II</taxon>
        <taxon>Cupressales</taxon>
        <taxon>Taxaceae</taxon>
        <taxon>Taxus</taxon>
    </lineage>
</organism>
<gene>
    <name evidence="3" type="ORF">KI387_035613</name>
</gene>
<name>A0AA38L0Q0_TAXCH</name>
<dbReference type="PANTHER" id="PTHR47186">
    <property type="entry name" value="LEUCINE-RICH REPEAT-CONTAINING PROTEIN 57"/>
    <property type="match status" value="1"/>
</dbReference>
<feature type="domain" description="Disease resistance R13L4/SHOC-2-like LRR" evidence="2">
    <location>
        <begin position="122"/>
        <end position="304"/>
    </location>
</feature>
<dbReference type="AlphaFoldDB" id="A0AA38L0Q0"/>
<evidence type="ECO:0000259" key="2">
    <source>
        <dbReference type="Pfam" id="PF23598"/>
    </source>
</evidence>
<dbReference type="EMBL" id="JAHRHJ020000007">
    <property type="protein sequence ID" value="KAH9307702.1"/>
    <property type="molecule type" value="Genomic_DNA"/>
</dbReference>
<proteinExistence type="predicted"/>
<evidence type="ECO:0000313" key="4">
    <source>
        <dbReference type="Proteomes" id="UP000824469"/>
    </source>
</evidence>
<dbReference type="Proteomes" id="UP000824469">
    <property type="component" value="Unassembled WGS sequence"/>
</dbReference>
<dbReference type="InterPro" id="IPR032675">
    <property type="entry name" value="LRR_dom_sf"/>
</dbReference>
<dbReference type="Gene3D" id="3.80.10.10">
    <property type="entry name" value="Ribonuclease Inhibitor"/>
    <property type="match status" value="3"/>
</dbReference>
<dbReference type="OMA" id="SWILMEN"/>
<comment type="caution">
    <text evidence="3">The sequence shown here is derived from an EMBL/GenBank/DDBJ whole genome shotgun (WGS) entry which is preliminary data.</text>
</comment>
<accession>A0AA38L0Q0</accession>
<protein>
    <recommendedName>
        <fullName evidence="2">Disease resistance R13L4/SHOC-2-like LRR domain-containing protein</fullName>
    </recommendedName>
</protein>
<evidence type="ECO:0000313" key="3">
    <source>
        <dbReference type="EMBL" id="KAH9307702.1"/>
    </source>
</evidence>
<keyword evidence="4" id="KW-1185">Reference proteome</keyword>
<dbReference type="PANTHER" id="PTHR47186:SF61">
    <property type="entry name" value="LEUCINE-RICH REPEAT-CONTAINING PROTEIN 57-RELATED"/>
    <property type="match status" value="1"/>
</dbReference>